<reference evidence="6 7" key="1">
    <citation type="submission" date="2020-08" db="EMBL/GenBank/DDBJ databases">
        <title>Genomic Encyclopedia of Type Strains, Phase IV (KMG-IV): sequencing the most valuable type-strain genomes for metagenomic binning, comparative biology and taxonomic classification.</title>
        <authorList>
            <person name="Goeker M."/>
        </authorList>
    </citation>
    <scope>NUCLEOTIDE SEQUENCE [LARGE SCALE GENOMIC DNA]</scope>
    <source>
        <strain evidence="6 7">DSM 102189</strain>
    </source>
</reference>
<evidence type="ECO:0000256" key="2">
    <source>
        <dbReference type="ARBA" id="ARBA00022746"/>
    </source>
</evidence>
<dbReference type="PANTHER" id="PTHR31899:SF9">
    <property type="entry name" value="BETA-CAROTENE 3-HYDROXYLASE 1, CHLOROPLASTIC"/>
    <property type="match status" value="1"/>
</dbReference>
<dbReference type="GO" id="GO:0016123">
    <property type="term" value="P:xanthophyll biosynthetic process"/>
    <property type="evidence" value="ECO:0007669"/>
    <property type="project" value="TreeGrafter"/>
</dbReference>
<gene>
    <name evidence="6" type="ORF">FHS79_000462</name>
</gene>
<evidence type="ECO:0000313" key="7">
    <source>
        <dbReference type="Proteomes" id="UP000538147"/>
    </source>
</evidence>
<feature type="transmembrane region" description="Helical" evidence="4">
    <location>
        <begin position="86"/>
        <end position="104"/>
    </location>
</feature>
<evidence type="ECO:0000256" key="4">
    <source>
        <dbReference type="SAM" id="Phobius"/>
    </source>
</evidence>
<evidence type="ECO:0000256" key="3">
    <source>
        <dbReference type="ARBA" id="ARBA00023002"/>
    </source>
</evidence>
<evidence type="ECO:0000259" key="5">
    <source>
        <dbReference type="Pfam" id="PF04116"/>
    </source>
</evidence>
<evidence type="ECO:0000256" key="1">
    <source>
        <dbReference type="ARBA" id="ARBA00009324"/>
    </source>
</evidence>
<dbReference type="GO" id="GO:0005506">
    <property type="term" value="F:iron ion binding"/>
    <property type="evidence" value="ECO:0007669"/>
    <property type="project" value="InterPro"/>
</dbReference>
<evidence type="ECO:0000313" key="6">
    <source>
        <dbReference type="EMBL" id="MBB6226308.1"/>
    </source>
</evidence>
<dbReference type="PANTHER" id="PTHR31899">
    <property type="entry name" value="BETA-CAROTENE 3-HYDROXYLASE 1, CHLOROPLASTIC"/>
    <property type="match status" value="1"/>
</dbReference>
<keyword evidence="4" id="KW-0472">Membrane</keyword>
<dbReference type="InterPro" id="IPR045019">
    <property type="entry name" value="BETA-OHASE-like"/>
</dbReference>
<keyword evidence="7" id="KW-1185">Reference proteome</keyword>
<dbReference type="AlphaFoldDB" id="A0A841LBC8"/>
<keyword evidence="2" id="KW-0125">Carotenoid biosynthesis</keyword>
<feature type="domain" description="Fatty acid hydroxylase" evidence="5">
    <location>
        <begin position="20"/>
        <end position="148"/>
    </location>
</feature>
<dbReference type="GO" id="GO:0010291">
    <property type="term" value="F:beta-carotene 3-hydroxylase activity"/>
    <property type="evidence" value="ECO:0007669"/>
    <property type="project" value="UniProtKB-EC"/>
</dbReference>
<feature type="transmembrane region" description="Helical" evidence="4">
    <location>
        <begin position="63"/>
        <end position="80"/>
    </location>
</feature>
<dbReference type="Proteomes" id="UP000538147">
    <property type="component" value="Unassembled WGS sequence"/>
</dbReference>
<comment type="similarity">
    <text evidence="1">Belongs to the sterol desaturase family.</text>
</comment>
<accession>A0A841LBC8</accession>
<keyword evidence="3 6" id="KW-0560">Oxidoreductase</keyword>
<dbReference type="EMBL" id="JACIIV010000003">
    <property type="protein sequence ID" value="MBB6226308.1"/>
    <property type="molecule type" value="Genomic_DNA"/>
</dbReference>
<dbReference type="RefSeq" id="WP_243452593.1">
    <property type="nucleotide sequence ID" value="NZ_BMOX01000041.1"/>
</dbReference>
<dbReference type="EC" id="1.14.15.24" evidence="6"/>
<dbReference type="Pfam" id="PF04116">
    <property type="entry name" value="FA_hydroxylase"/>
    <property type="match status" value="1"/>
</dbReference>
<keyword evidence="4" id="KW-1133">Transmembrane helix</keyword>
<dbReference type="InterPro" id="IPR006694">
    <property type="entry name" value="Fatty_acid_hydroxylase"/>
</dbReference>
<sequence>MNDIIHMWPQVNFLEGLGIVLLVVAIMEIVAIVSHKWVMHGFLWSLHKSHHEPRHGNFEKNDWFAVMGAVPSIILLVWGTGWNEPFITAIGAGITAYGAIYFGFHDILVHRRIKHSWNPQGRYLKRIVQAHRLHHVVESKHGTVSYGFLWAPPVRELLAQLEASGAGKLRSNKLSRDMAVSEVEV</sequence>
<comment type="caution">
    <text evidence="6">The sequence shown here is derived from an EMBL/GenBank/DDBJ whole genome shotgun (WGS) entry which is preliminary data.</text>
</comment>
<feature type="transmembrane region" description="Helical" evidence="4">
    <location>
        <begin position="16"/>
        <end position="38"/>
    </location>
</feature>
<dbReference type="GO" id="GO:0016119">
    <property type="term" value="P:carotene metabolic process"/>
    <property type="evidence" value="ECO:0007669"/>
    <property type="project" value="TreeGrafter"/>
</dbReference>
<proteinExistence type="inferred from homology"/>
<protein>
    <submittedName>
        <fullName evidence="6">Beta-carotene 3-hydroxylase</fullName>
        <ecNumber evidence="6">1.14.15.24</ecNumber>
    </submittedName>
</protein>
<name>A0A841LBC8_9SPHN</name>
<organism evidence="6 7">
    <name type="scientific">Polymorphobacter multimanifer</name>
    <dbReference type="NCBI Taxonomy" id="1070431"/>
    <lineage>
        <taxon>Bacteria</taxon>
        <taxon>Pseudomonadati</taxon>
        <taxon>Pseudomonadota</taxon>
        <taxon>Alphaproteobacteria</taxon>
        <taxon>Sphingomonadales</taxon>
        <taxon>Sphingosinicellaceae</taxon>
        <taxon>Polymorphobacter</taxon>
    </lineage>
</organism>
<keyword evidence="4" id="KW-0812">Transmembrane</keyword>